<comment type="caution">
    <text evidence="1">The sequence shown here is derived from an EMBL/GenBank/DDBJ whole genome shotgun (WGS) entry which is preliminary data.</text>
</comment>
<proteinExistence type="predicted"/>
<sequence length="73" mass="8492">MCQIIKNDINIIINDKNPRIQFFGIVFLNKKEEKLNFLIIAIRAIIMIITAKADRTKSNVIKQNKIINKLLIL</sequence>
<dbReference type="EMBL" id="BART01005866">
    <property type="protein sequence ID" value="GAG54635.1"/>
    <property type="molecule type" value="Genomic_DNA"/>
</dbReference>
<dbReference type="AlphaFoldDB" id="X0YFJ2"/>
<evidence type="ECO:0000313" key="1">
    <source>
        <dbReference type="EMBL" id="GAG54635.1"/>
    </source>
</evidence>
<name>X0YFJ2_9ZZZZ</name>
<protein>
    <submittedName>
        <fullName evidence="1">Uncharacterized protein</fullName>
    </submittedName>
</protein>
<organism evidence="1">
    <name type="scientific">marine sediment metagenome</name>
    <dbReference type="NCBI Taxonomy" id="412755"/>
    <lineage>
        <taxon>unclassified sequences</taxon>
        <taxon>metagenomes</taxon>
        <taxon>ecological metagenomes</taxon>
    </lineage>
</organism>
<accession>X0YFJ2</accession>
<reference evidence="1" key="1">
    <citation type="journal article" date="2014" name="Front. Microbiol.">
        <title>High frequency of phylogenetically diverse reductive dehalogenase-homologous genes in deep subseafloor sedimentary metagenomes.</title>
        <authorList>
            <person name="Kawai M."/>
            <person name="Futagami T."/>
            <person name="Toyoda A."/>
            <person name="Takaki Y."/>
            <person name="Nishi S."/>
            <person name="Hori S."/>
            <person name="Arai W."/>
            <person name="Tsubouchi T."/>
            <person name="Morono Y."/>
            <person name="Uchiyama I."/>
            <person name="Ito T."/>
            <person name="Fujiyama A."/>
            <person name="Inagaki F."/>
            <person name="Takami H."/>
        </authorList>
    </citation>
    <scope>NUCLEOTIDE SEQUENCE</scope>
    <source>
        <strain evidence="1">Expedition CK06-06</strain>
    </source>
</reference>
<gene>
    <name evidence="1" type="ORF">S01H4_13297</name>
</gene>